<dbReference type="Gene3D" id="1.25.40.10">
    <property type="entry name" value="Tetratricopeptide repeat domain"/>
    <property type="match status" value="1"/>
</dbReference>
<protein>
    <submittedName>
        <fullName evidence="1">Skt5p</fullName>
    </submittedName>
</protein>
<evidence type="ECO:0000313" key="2">
    <source>
        <dbReference type="Proteomes" id="UP000022910"/>
    </source>
</evidence>
<dbReference type="SUPFAM" id="SSF81901">
    <property type="entry name" value="HCP-like"/>
    <property type="match status" value="1"/>
</dbReference>
<comment type="caution">
    <text evidence="1">The sequence shown here is derived from an EMBL/GenBank/DDBJ whole genome shotgun (WGS) entry which is preliminary data.</text>
</comment>
<dbReference type="InterPro" id="IPR052945">
    <property type="entry name" value="Mitotic_Regulator"/>
</dbReference>
<proteinExistence type="predicted"/>
<dbReference type="PANTHER" id="PTHR43628">
    <property type="entry name" value="ACTIVATOR OF C KINASE PROTEIN 1-RELATED"/>
    <property type="match status" value="1"/>
</dbReference>
<keyword evidence="2" id="KW-1185">Reference proteome</keyword>
<name>A0A015JI84_RHIIW</name>
<reference evidence="1 2" key="1">
    <citation type="submission" date="2014-02" db="EMBL/GenBank/DDBJ databases">
        <title>Single nucleus genome sequencing reveals high similarity among nuclei of an endomycorrhizal fungus.</title>
        <authorList>
            <person name="Lin K."/>
            <person name="Geurts R."/>
            <person name="Zhang Z."/>
            <person name="Limpens E."/>
            <person name="Saunders D.G."/>
            <person name="Mu D."/>
            <person name="Pang E."/>
            <person name="Cao H."/>
            <person name="Cha H."/>
            <person name="Lin T."/>
            <person name="Zhou Q."/>
            <person name="Shang Y."/>
            <person name="Li Y."/>
            <person name="Ivanov S."/>
            <person name="Sharma T."/>
            <person name="Velzen R.V."/>
            <person name="Ruijter N.D."/>
            <person name="Aanen D.K."/>
            <person name="Win J."/>
            <person name="Kamoun S."/>
            <person name="Bisseling T."/>
            <person name="Huang S."/>
        </authorList>
    </citation>
    <scope>NUCLEOTIDE SEQUENCE [LARGE SCALE GENOMIC DNA]</scope>
    <source>
        <strain evidence="2">DAOM197198w</strain>
    </source>
</reference>
<dbReference type="InterPro" id="IPR006597">
    <property type="entry name" value="Sel1-like"/>
</dbReference>
<accession>A0A015JI84</accession>
<dbReference type="InterPro" id="IPR011990">
    <property type="entry name" value="TPR-like_helical_dom_sf"/>
</dbReference>
<dbReference type="Pfam" id="PF08238">
    <property type="entry name" value="Sel1"/>
    <property type="match status" value="4"/>
</dbReference>
<dbReference type="HOGENOM" id="CLU_000288_36_7_1"/>
<dbReference type="SMART" id="SM00671">
    <property type="entry name" value="SEL1"/>
    <property type="match status" value="4"/>
</dbReference>
<gene>
    <name evidence="1" type="ORF">RirG_119870</name>
</gene>
<dbReference type="EMBL" id="JEMT01018244">
    <property type="protein sequence ID" value="EXX66850.1"/>
    <property type="molecule type" value="Genomic_DNA"/>
</dbReference>
<dbReference type="PANTHER" id="PTHR43628:SF1">
    <property type="entry name" value="CHITIN SYNTHASE REGULATORY FACTOR 2-RELATED"/>
    <property type="match status" value="1"/>
</dbReference>
<dbReference type="AlphaFoldDB" id="A0A015JI84"/>
<dbReference type="Proteomes" id="UP000022910">
    <property type="component" value="Unassembled WGS sequence"/>
</dbReference>
<evidence type="ECO:0000313" key="1">
    <source>
        <dbReference type="EMBL" id="EXX66850.1"/>
    </source>
</evidence>
<sequence>MQSVNNSVNNILNISNQVIQNFNKMDMKEIEPTTQVINEDIYEEYLSIIIDELVSFYFKMTNEGKEENIRKQHILDFINNQEINLREIYYYLINNQNDSNSIYLLGYFNFNGIGTNINKQKALKLYQKAVKLENNVAQYSLAKMYLDGDGVNKNNFMVFELSKELAKKGYSVGINGLGYCYDFGVGTYVNKEKAVELYQKAAKLGNSIAQYNVAWMYEYGKGIKKDVTQAIYWYKKSAEQGYKFSQNKLEALS</sequence>
<organism evidence="1 2">
    <name type="scientific">Rhizophagus irregularis (strain DAOM 197198w)</name>
    <name type="common">Glomus intraradices</name>
    <dbReference type="NCBI Taxonomy" id="1432141"/>
    <lineage>
        <taxon>Eukaryota</taxon>
        <taxon>Fungi</taxon>
        <taxon>Fungi incertae sedis</taxon>
        <taxon>Mucoromycota</taxon>
        <taxon>Glomeromycotina</taxon>
        <taxon>Glomeromycetes</taxon>
        <taxon>Glomerales</taxon>
        <taxon>Glomeraceae</taxon>
        <taxon>Rhizophagus</taxon>
    </lineage>
</organism>